<dbReference type="PIRSF" id="PIRSF000443">
    <property type="entry name" value="Homoser_Ac_trans"/>
    <property type="match status" value="1"/>
</dbReference>
<dbReference type="RefSeq" id="WP_229666544.1">
    <property type="nucleotide sequence ID" value="NZ_BAAAWV010000001.1"/>
</dbReference>
<name>A0ABQ1Y2J4_9MICC</name>
<comment type="caution">
    <text evidence="2">The sequence shown here is derived from an EMBL/GenBank/DDBJ whole genome shotgun (WGS) entry which is preliminary data.</text>
</comment>
<sequence>MHQEFALGRFGLVSGPDLPDAKLAYKTYGELNEARDNCVLLPSYYTGTHASYEPWIGPGRMLDPERWFIVAVNMFGNGLSTSPSNASPGIRGAAFPDVDIADNVIAQHRLLTALGVRHIRMVAGWSMGALQAYEWAVRYPGMVYGILPIAGAARCSPHNFVFLEGVKAALAADQAYDGGRYSSPPVRGLRAFGTVYAGWAYSQEFFRKGIYRELGYRDVDHVLDDWADDHEHMDANNLLTGLGTWQRADVGSSARGGFEAALGRIRARCIVMPSTSDLYFPEADSRIEADMIPGAEFRPLQSNLGHIAGRPGIRGAETDQIGDAMRQLLDG</sequence>
<organism evidence="2 3">
    <name type="scientific">Pseudarthrobacter polychromogenes</name>
    <dbReference type="NCBI Taxonomy" id="1676"/>
    <lineage>
        <taxon>Bacteria</taxon>
        <taxon>Bacillati</taxon>
        <taxon>Actinomycetota</taxon>
        <taxon>Actinomycetes</taxon>
        <taxon>Micrococcales</taxon>
        <taxon>Micrococcaceae</taxon>
        <taxon>Pseudarthrobacter</taxon>
    </lineage>
</organism>
<feature type="domain" description="AB hydrolase-1" evidence="1">
    <location>
        <begin position="51"/>
        <end position="146"/>
    </location>
</feature>
<gene>
    <name evidence="2" type="ORF">GCM10011577_38130</name>
</gene>
<evidence type="ECO:0000259" key="1">
    <source>
        <dbReference type="Pfam" id="PF00561"/>
    </source>
</evidence>
<dbReference type="Gene3D" id="3.40.50.1820">
    <property type="entry name" value="alpha/beta hydrolase"/>
    <property type="match status" value="1"/>
</dbReference>
<accession>A0ABQ1Y2J4</accession>
<dbReference type="Pfam" id="PF00561">
    <property type="entry name" value="Abhydrolase_1"/>
    <property type="match status" value="1"/>
</dbReference>
<reference evidence="3" key="1">
    <citation type="journal article" date="2019" name="Int. J. Syst. Evol. Microbiol.">
        <title>The Global Catalogue of Microorganisms (GCM) 10K type strain sequencing project: providing services to taxonomists for standard genome sequencing and annotation.</title>
        <authorList>
            <consortium name="The Broad Institute Genomics Platform"/>
            <consortium name="The Broad Institute Genome Sequencing Center for Infectious Disease"/>
            <person name="Wu L."/>
            <person name="Ma J."/>
        </authorList>
    </citation>
    <scope>NUCLEOTIDE SEQUENCE [LARGE SCALE GENOMIC DNA]</scope>
    <source>
        <strain evidence="3">CGMCC 1.1927</strain>
    </source>
</reference>
<dbReference type="NCBIfam" id="NF005757">
    <property type="entry name" value="PRK07581.1"/>
    <property type="match status" value="1"/>
</dbReference>
<dbReference type="InterPro" id="IPR029058">
    <property type="entry name" value="AB_hydrolase_fold"/>
</dbReference>
<dbReference type="EMBL" id="BMKU01000017">
    <property type="protein sequence ID" value="GGH09673.1"/>
    <property type="molecule type" value="Genomic_DNA"/>
</dbReference>
<protein>
    <submittedName>
        <fullName evidence="2">Homoserine O-acetyltransferase</fullName>
    </submittedName>
</protein>
<dbReference type="PANTHER" id="PTHR32268:SF15">
    <property type="entry name" value="HOMOSERINE ACETYLTRANSFERASE FAMILY PROTEIN (AFU_ORTHOLOGUE AFUA_1G15350)"/>
    <property type="match status" value="1"/>
</dbReference>
<dbReference type="SUPFAM" id="SSF53474">
    <property type="entry name" value="alpha/beta-Hydrolases"/>
    <property type="match status" value="1"/>
</dbReference>
<evidence type="ECO:0000313" key="2">
    <source>
        <dbReference type="EMBL" id="GGH09673.1"/>
    </source>
</evidence>
<dbReference type="PANTHER" id="PTHR32268">
    <property type="entry name" value="HOMOSERINE O-ACETYLTRANSFERASE"/>
    <property type="match status" value="1"/>
</dbReference>
<dbReference type="InterPro" id="IPR008220">
    <property type="entry name" value="HAT_MetX-like"/>
</dbReference>
<keyword evidence="3" id="KW-1185">Reference proteome</keyword>
<evidence type="ECO:0000313" key="3">
    <source>
        <dbReference type="Proteomes" id="UP000596938"/>
    </source>
</evidence>
<dbReference type="InterPro" id="IPR000073">
    <property type="entry name" value="AB_hydrolase_1"/>
</dbReference>
<proteinExistence type="predicted"/>
<dbReference type="Proteomes" id="UP000596938">
    <property type="component" value="Unassembled WGS sequence"/>
</dbReference>